<dbReference type="PANTHER" id="PTHR33164">
    <property type="entry name" value="TRANSCRIPTIONAL REGULATOR, MARR FAMILY"/>
    <property type="match status" value="1"/>
</dbReference>
<dbReference type="PROSITE" id="PS50995">
    <property type="entry name" value="HTH_MARR_2"/>
    <property type="match status" value="1"/>
</dbReference>
<gene>
    <name evidence="2" type="ORF">MD483_02680</name>
</gene>
<dbReference type="InterPro" id="IPR036390">
    <property type="entry name" value="WH_DNA-bd_sf"/>
</dbReference>
<evidence type="ECO:0000259" key="1">
    <source>
        <dbReference type="PROSITE" id="PS50995"/>
    </source>
</evidence>
<feature type="domain" description="HTH marR-type" evidence="1">
    <location>
        <begin position="1"/>
        <end position="128"/>
    </location>
</feature>
<dbReference type="InterPro" id="IPR039422">
    <property type="entry name" value="MarR/SlyA-like"/>
</dbReference>
<dbReference type="Pfam" id="PF01047">
    <property type="entry name" value="MarR"/>
    <property type="match status" value="1"/>
</dbReference>
<accession>A0A9X3CBW0</accession>
<evidence type="ECO:0000313" key="3">
    <source>
        <dbReference type="Proteomes" id="UP001155586"/>
    </source>
</evidence>
<keyword evidence="3" id="KW-1185">Reference proteome</keyword>
<feature type="non-terminal residue" evidence="2">
    <location>
        <position position="128"/>
    </location>
</feature>
<name>A0A9X3CBW0_9VIBR</name>
<dbReference type="EMBL" id="JAKRRX010000008">
    <property type="protein sequence ID" value="MCW8332735.1"/>
    <property type="molecule type" value="Genomic_DNA"/>
</dbReference>
<evidence type="ECO:0000313" key="2">
    <source>
        <dbReference type="EMBL" id="MCW8332735.1"/>
    </source>
</evidence>
<sequence length="128" mass="14785">MALESNLEKLERFSSKVWRKYSKEDPLCHLSFNEYDYLKVVQCAPEPIRLTDLASEMEVSKPSASNMVKRLERKGLVARIDCEQDARSKRFVLTKTALEHLSYETKVYQIIAEKVSKGLESAEVEQLN</sequence>
<dbReference type="RefSeq" id="WP_265686456.1">
    <property type="nucleotide sequence ID" value="NZ_JAKRRX010000008.1"/>
</dbReference>
<organism evidence="2 3">
    <name type="scientific">Vibrio paucivorans</name>
    <dbReference type="NCBI Taxonomy" id="2829489"/>
    <lineage>
        <taxon>Bacteria</taxon>
        <taxon>Pseudomonadati</taxon>
        <taxon>Pseudomonadota</taxon>
        <taxon>Gammaproteobacteria</taxon>
        <taxon>Vibrionales</taxon>
        <taxon>Vibrionaceae</taxon>
        <taxon>Vibrio</taxon>
    </lineage>
</organism>
<dbReference type="SUPFAM" id="SSF46785">
    <property type="entry name" value="Winged helix' DNA-binding domain"/>
    <property type="match status" value="1"/>
</dbReference>
<dbReference type="Gene3D" id="1.10.10.10">
    <property type="entry name" value="Winged helix-like DNA-binding domain superfamily/Winged helix DNA-binding domain"/>
    <property type="match status" value="1"/>
</dbReference>
<dbReference type="InterPro" id="IPR036388">
    <property type="entry name" value="WH-like_DNA-bd_sf"/>
</dbReference>
<dbReference type="Proteomes" id="UP001155586">
    <property type="component" value="Unassembled WGS sequence"/>
</dbReference>
<dbReference type="GO" id="GO:0003700">
    <property type="term" value="F:DNA-binding transcription factor activity"/>
    <property type="evidence" value="ECO:0007669"/>
    <property type="project" value="InterPro"/>
</dbReference>
<dbReference type="GO" id="GO:0006950">
    <property type="term" value="P:response to stress"/>
    <property type="evidence" value="ECO:0007669"/>
    <property type="project" value="TreeGrafter"/>
</dbReference>
<dbReference type="PANTHER" id="PTHR33164:SF95">
    <property type="entry name" value="TRANSCRIPTIONAL REGULATOR"/>
    <property type="match status" value="1"/>
</dbReference>
<proteinExistence type="predicted"/>
<reference evidence="2" key="1">
    <citation type="submission" date="2022-02" db="EMBL/GenBank/DDBJ databases">
        <title>Vibrio sp. nov., a new bacterium isolated from Bohai sea, China.</title>
        <authorList>
            <person name="Yuan Y."/>
        </authorList>
    </citation>
    <scope>NUCLEOTIDE SEQUENCE</scope>
    <source>
        <strain evidence="2">DBSS07</strain>
    </source>
</reference>
<dbReference type="PRINTS" id="PR00598">
    <property type="entry name" value="HTHMARR"/>
</dbReference>
<dbReference type="InterPro" id="IPR000835">
    <property type="entry name" value="HTH_MarR-typ"/>
</dbReference>
<dbReference type="AlphaFoldDB" id="A0A9X3CBW0"/>
<protein>
    <submittedName>
        <fullName evidence="2">MarR family transcriptional regulator</fullName>
    </submittedName>
</protein>
<comment type="caution">
    <text evidence="2">The sequence shown here is derived from an EMBL/GenBank/DDBJ whole genome shotgun (WGS) entry which is preliminary data.</text>
</comment>
<dbReference type="SMART" id="SM00347">
    <property type="entry name" value="HTH_MARR"/>
    <property type="match status" value="1"/>
</dbReference>